<feature type="repeat" description="WD" evidence="1">
    <location>
        <begin position="77"/>
        <end position="118"/>
    </location>
</feature>
<dbReference type="InterPro" id="IPR029030">
    <property type="entry name" value="Caspase-like_dom_sf"/>
</dbReference>
<name>A0A1A8XUI1_9RHOO</name>
<evidence type="ECO:0000313" key="4">
    <source>
        <dbReference type="Proteomes" id="UP000199600"/>
    </source>
</evidence>
<dbReference type="Proteomes" id="UP000199600">
    <property type="component" value="Unassembled WGS sequence"/>
</dbReference>
<dbReference type="PANTHER" id="PTHR19879">
    <property type="entry name" value="TRANSCRIPTION INITIATION FACTOR TFIID"/>
    <property type="match status" value="1"/>
</dbReference>
<dbReference type="Gene3D" id="3.40.50.1460">
    <property type="match status" value="1"/>
</dbReference>
<dbReference type="InterPro" id="IPR015943">
    <property type="entry name" value="WD40/YVTN_repeat-like_dom_sf"/>
</dbReference>
<keyword evidence="1" id="KW-0853">WD repeat</keyword>
<dbReference type="Pfam" id="PF07676">
    <property type="entry name" value="PD40"/>
    <property type="match status" value="1"/>
</dbReference>
<dbReference type="PANTHER" id="PTHR19879:SF9">
    <property type="entry name" value="TRANSCRIPTION INITIATION FACTOR TFIID SUBUNIT 5"/>
    <property type="match status" value="1"/>
</dbReference>
<evidence type="ECO:0000259" key="2">
    <source>
        <dbReference type="Pfam" id="PF00656"/>
    </source>
</evidence>
<accession>A0A1A8XUI1</accession>
<dbReference type="SUPFAM" id="SSF52129">
    <property type="entry name" value="Caspase-like"/>
    <property type="match status" value="1"/>
</dbReference>
<dbReference type="EMBL" id="FLQY01000212">
    <property type="protein sequence ID" value="SBT08715.1"/>
    <property type="molecule type" value="Genomic_DNA"/>
</dbReference>
<dbReference type="AlphaFoldDB" id="A0A1A8XUI1"/>
<gene>
    <name evidence="3" type="ORF">PROAA_290027</name>
</gene>
<keyword evidence="4" id="KW-1185">Reference proteome</keyword>
<dbReference type="GO" id="GO:0006508">
    <property type="term" value="P:proteolysis"/>
    <property type="evidence" value="ECO:0007669"/>
    <property type="project" value="InterPro"/>
</dbReference>
<evidence type="ECO:0000313" key="3">
    <source>
        <dbReference type="EMBL" id="SBT08715.1"/>
    </source>
</evidence>
<reference evidence="3 4" key="1">
    <citation type="submission" date="2016-06" db="EMBL/GenBank/DDBJ databases">
        <authorList>
            <person name="Kjaerup R.B."/>
            <person name="Dalgaard T.S."/>
            <person name="Juul-Madsen H.R."/>
        </authorList>
    </citation>
    <scope>NUCLEOTIDE SEQUENCE [LARGE SCALE GENOMIC DNA]</scope>
    <source>
        <strain evidence="3">2</strain>
    </source>
</reference>
<protein>
    <submittedName>
        <fullName evidence="3">Putative Peptidase C14 caspase catalytic subunit p20</fullName>
    </submittedName>
</protein>
<sequence>MPAMHSIGGSNSACSLAANDSEMVVMTVSISRSVVALLRSGQSVSRFWLRRVVTAILLSAHLLAGAAENAPLLRIETGTHTASIRSLAVDADGQIMLTASDDKTARLWRLSDGQPIGVLRPPIGPGNEGKLYAAALTPQGDLAAVGGWSADNDVYIFRRESGAMRLRLSGMPNVINHLTFSPDGKMLAVALWGGHGIRVFTSRNAWSSAALLGEDSAYGGDSYSVSFSSDGRRLTSTAYDGYVRVYEITASGLSLIAKTRVSGGQHPFAARFSPDGKFLAVGFEDAGRVAVVKADDLTPAYSPDIRGLSDGNLTSVAWSPDGNTLYAAGTSRKRASEHVLRRWDDGGRGAFTDVTVAGDSVTGLAALPDQRVVFAAADASWGIVDAKGAVSYRQTVPLADFRANWSGFGIQQARHAIGFAYGFGGRHPALFDLDNQVLILQDAALPKQAVGGKGLEVSEWKDSQKPLINGQAVALEPGEMSVSTSVSAAGDAAALGSNWFVRLFDANGRELWRTATPAPCWAVDIDNSDPAKPWVVAALGDGTIRWYRRQDGAEQLALFPHEDRQRWVMWTPDGRFSASQDGDGLVGWHVNRGPDQSAEFLPVARFSERYYNPPAIAAVLSPPKASPASPPPKMADLRKGINLPPSVTLLTPEAEKLAKNGRLRLEIVANDRGSGVDEIRLYHNGKIVADTAAIKTTRTAGKGHVIKVYDVPLEAGKNVFRALALGSDRTESEAIERAIEYAASDQRARLYVLVVGINSYRNAVLNLSFSVPDAQGMARFFRNNYGRLFKDVKVDEIYNNDATQTNIRSRLKELREARPDDVVVVYLAGHGETLNEDWMFIPYDLVTPERPEVLQRDGISSRELAEAVKMIPAQKLMVIIDACKSGAATISFRGLEERRALAQLSRSTGTHMIAATTKDQPASELDALGHGVFTYTLLEGLMGKAASGEKDVTARKLMVFVEQAMPELTRRYRSEEQYPVVSSNGMDFPLALH</sequence>
<dbReference type="Gene3D" id="2.130.10.10">
    <property type="entry name" value="YVTN repeat-like/Quinoprotein amine dehydrogenase"/>
    <property type="match status" value="3"/>
</dbReference>
<dbReference type="InterPro" id="IPR001680">
    <property type="entry name" value="WD40_rpt"/>
</dbReference>
<dbReference type="RefSeq" id="WP_186411332.1">
    <property type="nucleotide sequence ID" value="NZ_FLQY01000212.1"/>
</dbReference>
<dbReference type="Pfam" id="PF00656">
    <property type="entry name" value="Peptidase_C14"/>
    <property type="match status" value="1"/>
</dbReference>
<dbReference type="SMART" id="SM00320">
    <property type="entry name" value="WD40"/>
    <property type="match status" value="7"/>
</dbReference>
<dbReference type="GO" id="GO:0004197">
    <property type="term" value="F:cysteine-type endopeptidase activity"/>
    <property type="evidence" value="ECO:0007669"/>
    <property type="project" value="InterPro"/>
</dbReference>
<dbReference type="Pfam" id="PF00400">
    <property type="entry name" value="WD40"/>
    <property type="match status" value="2"/>
</dbReference>
<organism evidence="3 4">
    <name type="scientific">Candidatus Propionivibrio aalborgensis</name>
    <dbReference type="NCBI Taxonomy" id="1860101"/>
    <lineage>
        <taxon>Bacteria</taxon>
        <taxon>Pseudomonadati</taxon>
        <taxon>Pseudomonadota</taxon>
        <taxon>Betaproteobacteria</taxon>
        <taxon>Rhodocyclales</taxon>
        <taxon>Rhodocyclaceae</taxon>
        <taxon>Propionivibrio</taxon>
    </lineage>
</organism>
<dbReference type="SUPFAM" id="SSF82171">
    <property type="entry name" value="DPP6 N-terminal domain-like"/>
    <property type="match status" value="1"/>
</dbReference>
<proteinExistence type="predicted"/>
<dbReference type="InterPro" id="IPR011659">
    <property type="entry name" value="WD40"/>
</dbReference>
<dbReference type="PROSITE" id="PS50082">
    <property type="entry name" value="WD_REPEATS_2"/>
    <property type="match status" value="1"/>
</dbReference>
<dbReference type="SUPFAM" id="SSF75011">
    <property type="entry name" value="3-carboxy-cis,cis-mucoante lactonizing enzyme"/>
    <property type="match status" value="1"/>
</dbReference>
<evidence type="ECO:0000256" key="1">
    <source>
        <dbReference type="PROSITE-ProRule" id="PRU00221"/>
    </source>
</evidence>
<dbReference type="InterPro" id="IPR011600">
    <property type="entry name" value="Pept_C14_caspase"/>
</dbReference>
<dbReference type="PROSITE" id="PS50294">
    <property type="entry name" value="WD_REPEATS_REGION"/>
    <property type="match status" value="1"/>
</dbReference>
<feature type="domain" description="Peptidase C14 caspase" evidence="2">
    <location>
        <begin position="751"/>
        <end position="985"/>
    </location>
</feature>